<dbReference type="RefSeq" id="WP_078350964.1">
    <property type="nucleotide sequence ID" value="NZ_MBTF01000037.1"/>
</dbReference>
<dbReference type="InterPro" id="IPR001173">
    <property type="entry name" value="Glyco_trans_2-like"/>
</dbReference>
<dbReference type="PANTHER" id="PTHR22916">
    <property type="entry name" value="GLYCOSYLTRANSFERASE"/>
    <property type="match status" value="1"/>
</dbReference>
<reference evidence="2 3" key="1">
    <citation type="submission" date="2016-07" db="EMBL/GenBank/DDBJ databases">
        <title>Genomic analysis of zinc-resistant bacterium Mucilaginibacter pedocola TBZ30.</title>
        <authorList>
            <person name="Huang J."/>
            <person name="Tang J."/>
        </authorList>
    </citation>
    <scope>NUCLEOTIDE SEQUENCE [LARGE SCALE GENOMIC DNA]</scope>
    <source>
        <strain evidence="2 3">TBZ30</strain>
    </source>
</reference>
<dbReference type="CDD" id="cd00761">
    <property type="entry name" value="Glyco_tranf_GTA_type"/>
    <property type="match status" value="1"/>
</dbReference>
<dbReference type="AlphaFoldDB" id="A0A1S9P7Z8"/>
<name>A0A1S9P7Z8_9SPHI</name>
<evidence type="ECO:0000313" key="3">
    <source>
        <dbReference type="Proteomes" id="UP000189739"/>
    </source>
</evidence>
<sequence>MKSNLAIVIPAYKADFFRATLQSLANQTCTDFTVYIGDDNSPYNLTAIVDEFRAGLNIVYQKFDKNMGGTNLVGQWNRCMDMAGDEEWIWFFSDDDTMTENCVEQFYAAAAQFPEKKIFHFDVNIINEQGDVINRTRPFPETIDVVNFHLGRWKSQLNTYVVEYIFSKEFFDKNGGFQEFDYAWHTDEATWTKLGHPAGITTIKNAFVNWRKSGVNITPNNADATIVNGKLRADMNYAEWVSAFYKQHGLSFTFDHKFYLAKRFVNHLAVSKRALPPMQWLTYLRHQLKTLKIGHLLAFFYVYYIFRLAKVK</sequence>
<comment type="caution">
    <text evidence="2">The sequence shown here is derived from an EMBL/GenBank/DDBJ whole genome shotgun (WGS) entry which is preliminary data.</text>
</comment>
<dbReference type="Pfam" id="PF00535">
    <property type="entry name" value="Glycos_transf_2"/>
    <property type="match status" value="1"/>
</dbReference>
<gene>
    <name evidence="2" type="ORF">BC343_16325</name>
</gene>
<organism evidence="2 3">
    <name type="scientific">Mucilaginibacter pedocola</name>
    <dbReference type="NCBI Taxonomy" id="1792845"/>
    <lineage>
        <taxon>Bacteria</taxon>
        <taxon>Pseudomonadati</taxon>
        <taxon>Bacteroidota</taxon>
        <taxon>Sphingobacteriia</taxon>
        <taxon>Sphingobacteriales</taxon>
        <taxon>Sphingobacteriaceae</taxon>
        <taxon>Mucilaginibacter</taxon>
    </lineage>
</organism>
<dbReference type="STRING" id="1792845.BC343_16325"/>
<dbReference type="OrthoDB" id="9815829at2"/>
<keyword evidence="3" id="KW-1185">Reference proteome</keyword>
<dbReference type="EMBL" id="MBTF01000037">
    <property type="protein sequence ID" value="OOQ57093.1"/>
    <property type="molecule type" value="Genomic_DNA"/>
</dbReference>
<feature type="domain" description="Glycosyltransferase 2-like" evidence="1">
    <location>
        <begin position="7"/>
        <end position="112"/>
    </location>
</feature>
<dbReference type="SUPFAM" id="SSF53448">
    <property type="entry name" value="Nucleotide-diphospho-sugar transferases"/>
    <property type="match status" value="1"/>
</dbReference>
<dbReference type="Gene3D" id="3.90.550.10">
    <property type="entry name" value="Spore Coat Polysaccharide Biosynthesis Protein SpsA, Chain A"/>
    <property type="match status" value="1"/>
</dbReference>
<dbReference type="GO" id="GO:0016758">
    <property type="term" value="F:hexosyltransferase activity"/>
    <property type="evidence" value="ECO:0007669"/>
    <property type="project" value="UniProtKB-ARBA"/>
</dbReference>
<accession>A0A1S9P7Z8</accession>
<proteinExistence type="predicted"/>
<evidence type="ECO:0000259" key="1">
    <source>
        <dbReference type="Pfam" id="PF00535"/>
    </source>
</evidence>
<dbReference type="Proteomes" id="UP000189739">
    <property type="component" value="Unassembled WGS sequence"/>
</dbReference>
<dbReference type="InterPro" id="IPR029044">
    <property type="entry name" value="Nucleotide-diphossugar_trans"/>
</dbReference>
<evidence type="ECO:0000313" key="2">
    <source>
        <dbReference type="EMBL" id="OOQ57093.1"/>
    </source>
</evidence>
<protein>
    <recommendedName>
        <fullName evidence="1">Glycosyltransferase 2-like domain-containing protein</fullName>
    </recommendedName>
</protein>
<dbReference type="PANTHER" id="PTHR22916:SF3">
    <property type="entry name" value="UDP-GLCNAC:BETAGAL BETA-1,3-N-ACETYLGLUCOSAMINYLTRANSFERASE-LIKE PROTEIN 1"/>
    <property type="match status" value="1"/>
</dbReference>